<dbReference type="Pfam" id="PF00684">
    <property type="entry name" value="DnaJ_CXXCXGXG"/>
    <property type="match status" value="1"/>
</dbReference>
<evidence type="ECO:0000256" key="5">
    <source>
        <dbReference type="ARBA" id="ARBA00022771"/>
    </source>
</evidence>
<evidence type="ECO:0000256" key="9">
    <source>
        <dbReference type="ARBA" id="ARBA00053423"/>
    </source>
</evidence>
<dbReference type="Proteomes" id="UP000001916">
    <property type="component" value="Chromosome"/>
</dbReference>
<organism evidence="16 17">
    <name type="scientific">Allomeiothermus silvanus (strain ATCC 700542 / DSM 9946 / NBRC 106475 / NCIMB 13440 / VI-R2)</name>
    <name type="common">Thermus silvanus</name>
    <dbReference type="NCBI Taxonomy" id="526227"/>
    <lineage>
        <taxon>Bacteria</taxon>
        <taxon>Thermotogati</taxon>
        <taxon>Deinococcota</taxon>
        <taxon>Deinococci</taxon>
        <taxon>Thermales</taxon>
        <taxon>Thermaceae</taxon>
        <taxon>Allomeiothermus</taxon>
    </lineage>
</organism>
<protein>
    <recommendedName>
        <fullName evidence="11 12">Chaperone protein DnaJ</fullName>
    </recommendedName>
</protein>
<dbReference type="GO" id="GO:0031072">
    <property type="term" value="F:heat shock protein binding"/>
    <property type="evidence" value="ECO:0007669"/>
    <property type="project" value="InterPro"/>
</dbReference>
<dbReference type="KEGG" id="msv:Mesil_0971"/>
<feature type="zinc finger region" description="CR-type" evidence="13">
    <location>
        <begin position="125"/>
        <end position="203"/>
    </location>
</feature>
<dbReference type="InterPro" id="IPR001623">
    <property type="entry name" value="DnaJ_domain"/>
</dbReference>
<dbReference type="InterPro" id="IPR008971">
    <property type="entry name" value="HSP40/DnaJ_pept-bd"/>
</dbReference>
<evidence type="ECO:0000256" key="10">
    <source>
        <dbReference type="ARBA" id="ARBA00061004"/>
    </source>
</evidence>
<dbReference type="Pfam" id="PF01556">
    <property type="entry name" value="DnaJ_C"/>
    <property type="match status" value="1"/>
</dbReference>
<dbReference type="SUPFAM" id="SSF49493">
    <property type="entry name" value="HSP40/DnaJ peptide-binding domain"/>
    <property type="match status" value="2"/>
</dbReference>
<reference evidence="16 17" key="1">
    <citation type="journal article" date="2010" name="Stand. Genomic Sci.">
        <title>Complete genome sequence of Meiothermus silvanus type strain (VI-R2).</title>
        <authorList>
            <person name="Sikorski J."/>
            <person name="Tindall B.J."/>
            <person name="Lowry S."/>
            <person name="Lucas S."/>
            <person name="Nolan M."/>
            <person name="Copeland A."/>
            <person name="Glavina Del Rio T."/>
            <person name="Tice H."/>
            <person name="Cheng J.F."/>
            <person name="Han C."/>
            <person name="Pitluck S."/>
            <person name="Liolios K."/>
            <person name="Ivanova N."/>
            <person name="Mavromatis K."/>
            <person name="Mikhailova N."/>
            <person name="Pati A."/>
            <person name="Goodwin L."/>
            <person name="Chen A."/>
            <person name="Palaniappan K."/>
            <person name="Land M."/>
            <person name="Hauser L."/>
            <person name="Chang Y.J."/>
            <person name="Jeffries C.D."/>
            <person name="Rohde M."/>
            <person name="Goker M."/>
            <person name="Woyke T."/>
            <person name="Bristow J."/>
            <person name="Eisen J.A."/>
            <person name="Markowitz V."/>
            <person name="Hugenholtz P."/>
            <person name="Kyrpides N.C."/>
            <person name="Klenk H.P."/>
            <person name="Lapidus A."/>
        </authorList>
    </citation>
    <scope>NUCLEOTIDE SEQUENCE [LARGE SCALE GENOMIC DNA]</scope>
    <source>
        <strain evidence="17">ATCC 700542 / DSM 9946 / VI-R2</strain>
    </source>
</reference>
<feature type="repeat" description="CXXCXGXG motif" evidence="12">
    <location>
        <begin position="151"/>
        <end position="158"/>
    </location>
</feature>
<dbReference type="PANTHER" id="PTHR43096">
    <property type="entry name" value="DNAJ HOMOLOG 1, MITOCHONDRIAL-RELATED"/>
    <property type="match status" value="1"/>
</dbReference>
<dbReference type="eggNOG" id="COG0484">
    <property type="taxonomic scope" value="Bacteria"/>
</dbReference>
<feature type="repeat" description="CXXCXGXG motif" evidence="12">
    <location>
        <begin position="177"/>
        <end position="184"/>
    </location>
</feature>
<dbReference type="Pfam" id="PF00226">
    <property type="entry name" value="DnaJ"/>
    <property type="match status" value="1"/>
</dbReference>
<dbReference type="CDD" id="cd10747">
    <property type="entry name" value="DnaJ_C"/>
    <property type="match status" value="1"/>
</dbReference>
<keyword evidence="2 12" id="KW-0235">DNA replication</keyword>
<dbReference type="SUPFAM" id="SSF57938">
    <property type="entry name" value="DnaJ/Hsp40 cysteine-rich domain"/>
    <property type="match status" value="1"/>
</dbReference>
<keyword evidence="5 12" id="KW-0863">Zinc-finger</keyword>
<name>D7BCJ5_ALLS1</name>
<dbReference type="RefSeq" id="WP_013157463.1">
    <property type="nucleotide sequence ID" value="NC_014212.1"/>
</dbReference>
<dbReference type="EMBL" id="CP002042">
    <property type="protein sequence ID" value="ADH62880.1"/>
    <property type="molecule type" value="Genomic_DNA"/>
</dbReference>
<dbReference type="InterPro" id="IPR036410">
    <property type="entry name" value="HSP_DnaJ_Cys-rich_dom_sf"/>
</dbReference>
<comment type="subcellular location">
    <subcellularLocation>
        <location evidence="12">Cytoplasm</location>
    </subcellularLocation>
</comment>
<dbReference type="CDD" id="cd06257">
    <property type="entry name" value="DnaJ"/>
    <property type="match status" value="1"/>
</dbReference>
<evidence type="ECO:0000256" key="4">
    <source>
        <dbReference type="ARBA" id="ARBA00022737"/>
    </source>
</evidence>
<dbReference type="InterPro" id="IPR001305">
    <property type="entry name" value="HSP_DnaJ_Cys-rich_dom"/>
</dbReference>
<evidence type="ECO:0000256" key="11">
    <source>
        <dbReference type="ARBA" id="ARBA00067609"/>
    </source>
</evidence>
<dbReference type="STRING" id="526227.Mesil_0971"/>
<dbReference type="InterPro" id="IPR002939">
    <property type="entry name" value="DnaJ_C"/>
</dbReference>
<dbReference type="CDD" id="cd10719">
    <property type="entry name" value="DnaJ_zf"/>
    <property type="match status" value="1"/>
</dbReference>
<feature type="repeat" description="CXXCXGXG motif" evidence="12">
    <location>
        <begin position="191"/>
        <end position="198"/>
    </location>
</feature>
<dbReference type="GO" id="GO:0008270">
    <property type="term" value="F:zinc ion binding"/>
    <property type="evidence" value="ECO:0007669"/>
    <property type="project" value="UniProtKB-UniRule"/>
</dbReference>
<dbReference type="GO" id="GO:0005737">
    <property type="term" value="C:cytoplasm"/>
    <property type="evidence" value="ECO:0007669"/>
    <property type="project" value="UniProtKB-SubCell"/>
</dbReference>
<feature type="binding site" evidence="12">
    <location>
        <position position="177"/>
    </location>
    <ligand>
        <name>Zn(2+)</name>
        <dbReference type="ChEBI" id="CHEBI:29105"/>
        <label>2</label>
    </ligand>
</feature>
<dbReference type="PROSITE" id="PS00636">
    <property type="entry name" value="DNAJ_1"/>
    <property type="match status" value="1"/>
</dbReference>
<feature type="repeat" description="CXXCXGXG motif" evidence="12">
    <location>
        <begin position="138"/>
        <end position="145"/>
    </location>
</feature>
<feature type="binding site" evidence="12">
    <location>
        <position position="151"/>
    </location>
    <ligand>
        <name>Zn(2+)</name>
        <dbReference type="ChEBI" id="CHEBI:29105"/>
        <label>2</label>
    </ligand>
</feature>
<evidence type="ECO:0000256" key="3">
    <source>
        <dbReference type="ARBA" id="ARBA00022723"/>
    </source>
</evidence>
<dbReference type="OrthoDB" id="9779889at2"/>
<comment type="subunit">
    <text evidence="12">Homodimer.</text>
</comment>
<gene>
    <name evidence="12" type="primary">dnaJ</name>
    <name evidence="16" type="ordered locus">Mesil_0971</name>
</gene>
<evidence type="ECO:0000256" key="6">
    <source>
        <dbReference type="ARBA" id="ARBA00022833"/>
    </source>
</evidence>
<keyword evidence="17" id="KW-1185">Reference proteome</keyword>
<dbReference type="InterPro" id="IPR012724">
    <property type="entry name" value="DnaJ"/>
</dbReference>
<evidence type="ECO:0000256" key="7">
    <source>
        <dbReference type="ARBA" id="ARBA00023016"/>
    </source>
</evidence>
<dbReference type="GO" id="GO:0042026">
    <property type="term" value="P:protein refolding"/>
    <property type="evidence" value="ECO:0007669"/>
    <property type="project" value="TreeGrafter"/>
</dbReference>
<keyword evidence="7 12" id="KW-0346">Stress response</keyword>
<dbReference type="FunFam" id="2.10.230.10:FF:000002">
    <property type="entry name" value="Molecular chaperone DnaJ"/>
    <property type="match status" value="1"/>
</dbReference>
<dbReference type="AlphaFoldDB" id="D7BCJ5"/>
<dbReference type="FunFam" id="1.10.287.110:FF:000034">
    <property type="entry name" value="Chaperone protein DnaJ"/>
    <property type="match status" value="1"/>
</dbReference>
<dbReference type="PROSITE" id="PS50076">
    <property type="entry name" value="DNAJ_2"/>
    <property type="match status" value="1"/>
</dbReference>
<keyword evidence="4 12" id="KW-0677">Repeat</keyword>
<evidence type="ECO:0000256" key="1">
    <source>
        <dbReference type="ARBA" id="ARBA00022490"/>
    </source>
</evidence>
<comment type="domain">
    <text evidence="12">The J domain is necessary and sufficient to stimulate DnaK ATPase activity. Zinc center 1 plays an important role in the autonomous, DnaK-independent chaperone activity of DnaJ. Zinc center 2 is essential for interaction with DnaK and for DnaJ activity.</text>
</comment>
<dbReference type="GO" id="GO:0009408">
    <property type="term" value="P:response to heat"/>
    <property type="evidence" value="ECO:0007669"/>
    <property type="project" value="InterPro"/>
</dbReference>
<evidence type="ECO:0000313" key="17">
    <source>
        <dbReference type="Proteomes" id="UP000001916"/>
    </source>
</evidence>
<evidence type="ECO:0000256" key="8">
    <source>
        <dbReference type="ARBA" id="ARBA00023186"/>
    </source>
</evidence>
<evidence type="ECO:0000259" key="15">
    <source>
        <dbReference type="PROSITE" id="PS51188"/>
    </source>
</evidence>
<dbReference type="InterPro" id="IPR036869">
    <property type="entry name" value="J_dom_sf"/>
</dbReference>
<proteinExistence type="inferred from homology"/>
<dbReference type="PRINTS" id="PR00625">
    <property type="entry name" value="JDOMAIN"/>
</dbReference>
<evidence type="ECO:0000259" key="14">
    <source>
        <dbReference type="PROSITE" id="PS50076"/>
    </source>
</evidence>
<feature type="binding site" evidence="12">
    <location>
        <position position="138"/>
    </location>
    <ligand>
        <name>Zn(2+)</name>
        <dbReference type="ChEBI" id="CHEBI:29105"/>
        <label>1</label>
    </ligand>
</feature>
<comment type="cofactor">
    <cofactor evidence="12">
        <name>Zn(2+)</name>
        <dbReference type="ChEBI" id="CHEBI:29105"/>
    </cofactor>
    <text evidence="12">Binds 2 Zn(2+) ions per monomer.</text>
</comment>
<keyword evidence="1 12" id="KW-0963">Cytoplasm</keyword>
<feature type="binding site" evidence="12">
    <location>
        <position position="154"/>
    </location>
    <ligand>
        <name>Zn(2+)</name>
        <dbReference type="ChEBI" id="CHEBI:29105"/>
        <label>2</label>
    </ligand>
</feature>
<dbReference type="GO" id="GO:0051082">
    <property type="term" value="F:unfolded protein binding"/>
    <property type="evidence" value="ECO:0007669"/>
    <property type="project" value="UniProtKB-UniRule"/>
</dbReference>
<evidence type="ECO:0000313" key="16">
    <source>
        <dbReference type="EMBL" id="ADH62880.1"/>
    </source>
</evidence>
<dbReference type="FunFam" id="2.60.260.20:FF:000005">
    <property type="entry name" value="Chaperone protein dnaJ 1, mitochondrial"/>
    <property type="match status" value="1"/>
</dbReference>
<comment type="function">
    <text evidence="9 12">Participates actively in the response to hyperosmotic and heat shock by preventing the aggregation of stress-denatured proteins and by disaggregating proteins, also in an autonomous, DnaK-independent fashion. Unfolded proteins bind initially to DnaJ; upon interaction with the DnaJ-bound protein, DnaK hydrolyzes its bound ATP, resulting in the formation of a stable complex. GrpE releases ADP from DnaK; ATP binding to DnaK triggers the release of the substrate protein, thus completing the reaction cycle. Several rounds of ATP-dependent interactions between DnaJ, DnaK and GrpE are required for fully efficient folding. Also involved, together with DnaK and GrpE, in the DNA replication of plasmids through activation of initiation proteins.</text>
</comment>
<comment type="similarity">
    <text evidence="10 12">Belongs to the DnaJ family.</text>
</comment>
<feature type="domain" description="CR-type" evidence="15">
    <location>
        <begin position="125"/>
        <end position="203"/>
    </location>
</feature>
<sequence length="359" mass="39735">MKDYYATLGVSKDASSDEIKKAYRKLALQYHPDKNPGDKAAEERFKEINEAYAVLSDPDKRANYDRYGTEAPQMGGFPGGGFGDIFDLFEQVFGFRSPTAQRSSAPRGEDLEAVVELTLEEAFSGKEAEVTYHRLVPCESCAGSGGKRETCPACRGRGVQEQIQQSFFGTMRTQVPCATCRGRGYRITETCPTCKGQGRKERQEKISVSIPAGIDENQLLRVSGMGNINLGGPGDLFVRIHLQPHPHLEREGPNLFYRLRLGLAQATLGARVEIPGIDGPVPLDIPPGTEHGEIFEMDGKGMPYPGRRGRGSLRVVTEIAVPKQLSKKARQLLEEYAKEVGEEVHPEGFWDRLKRVFKS</sequence>
<dbReference type="HOGENOM" id="CLU_017633_0_7_0"/>
<dbReference type="GO" id="GO:0005524">
    <property type="term" value="F:ATP binding"/>
    <property type="evidence" value="ECO:0007669"/>
    <property type="project" value="InterPro"/>
</dbReference>
<dbReference type="InterPro" id="IPR018253">
    <property type="entry name" value="DnaJ_domain_CS"/>
</dbReference>
<keyword evidence="6 12" id="KW-0862">Zinc</keyword>
<evidence type="ECO:0000256" key="12">
    <source>
        <dbReference type="HAMAP-Rule" id="MF_01152"/>
    </source>
</evidence>
<feature type="binding site" evidence="12">
    <location>
        <position position="191"/>
    </location>
    <ligand>
        <name>Zn(2+)</name>
        <dbReference type="ChEBI" id="CHEBI:29105"/>
        <label>1</label>
    </ligand>
</feature>
<feature type="domain" description="J" evidence="14">
    <location>
        <begin position="3"/>
        <end position="68"/>
    </location>
</feature>
<feature type="binding site" evidence="12">
    <location>
        <position position="141"/>
    </location>
    <ligand>
        <name>Zn(2+)</name>
        <dbReference type="ChEBI" id="CHEBI:29105"/>
        <label>1</label>
    </ligand>
</feature>
<keyword evidence="3 12" id="KW-0479">Metal-binding</keyword>
<evidence type="ECO:0000256" key="2">
    <source>
        <dbReference type="ARBA" id="ARBA00022705"/>
    </source>
</evidence>
<feature type="binding site" evidence="12">
    <location>
        <position position="194"/>
    </location>
    <ligand>
        <name>Zn(2+)</name>
        <dbReference type="ChEBI" id="CHEBI:29105"/>
        <label>1</label>
    </ligand>
</feature>
<dbReference type="GO" id="GO:0006260">
    <property type="term" value="P:DNA replication"/>
    <property type="evidence" value="ECO:0007669"/>
    <property type="project" value="UniProtKB-KW"/>
</dbReference>
<dbReference type="PANTHER" id="PTHR43096:SF48">
    <property type="entry name" value="CHAPERONE PROTEIN DNAJ"/>
    <property type="match status" value="1"/>
</dbReference>
<dbReference type="PROSITE" id="PS51188">
    <property type="entry name" value="ZF_CR"/>
    <property type="match status" value="1"/>
</dbReference>
<dbReference type="SMART" id="SM00271">
    <property type="entry name" value="DnaJ"/>
    <property type="match status" value="1"/>
</dbReference>
<dbReference type="HAMAP" id="MF_01152">
    <property type="entry name" value="DnaJ"/>
    <property type="match status" value="1"/>
</dbReference>
<dbReference type="SUPFAM" id="SSF46565">
    <property type="entry name" value="Chaperone J-domain"/>
    <property type="match status" value="1"/>
</dbReference>
<dbReference type="Gene3D" id="2.60.260.20">
    <property type="entry name" value="Urease metallochaperone UreE, N-terminal domain"/>
    <property type="match status" value="2"/>
</dbReference>
<dbReference type="Gene3D" id="2.10.230.10">
    <property type="entry name" value="Heat shock protein DnaJ, cysteine-rich domain"/>
    <property type="match status" value="1"/>
</dbReference>
<dbReference type="NCBIfam" id="TIGR02349">
    <property type="entry name" value="DnaJ_bact"/>
    <property type="match status" value="1"/>
</dbReference>
<evidence type="ECO:0000256" key="13">
    <source>
        <dbReference type="PROSITE-ProRule" id="PRU00546"/>
    </source>
</evidence>
<feature type="binding site" evidence="12">
    <location>
        <position position="180"/>
    </location>
    <ligand>
        <name>Zn(2+)</name>
        <dbReference type="ChEBI" id="CHEBI:29105"/>
        <label>2</label>
    </ligand>
</feature>
<keyword evidence="8 12" id="KW-0143">Chaperone</keyword>
<dbReference type="Gene3D" id="1.10.287.110">
    <property type="entry name" value="DnaJ domain"/>
    <property type="match status" value="1"/>
</dbReference>
<accession>D7BCJ5</accession>
<dbReference type="NCBIfam" id="NF008035">
    <property type="entry name" value="PRK10767.1"/>
    <property type="match status" value="1"/>
</dbReference>